<evidence type="ECO:0000313" key="3">
    <source>
        <dbReference type="Proteomes" id="UP001469553"/>
    </source>
</evidence>
<keyword evidence="1" id="KW-0812">Transmembrane</keyword>
<keyword evidence="1" id="KW-1133">Transmembrane helix</keyword>
<keyword evidence="1" id="KW-0472">Membrane</keyword>
<comment type="caution">
    <text evidence="2">The sequence shown here is derived from an EMBL/GenBank/DDBJ whole genome shotgun (WGS) entry which is preliminary data.</text>
</comment>
<proteinExistence type="predicted"/>
<accession>A0ABV1AEY3</accession>
<protein>
    <submittedName>
        <fullName evidence="2">Uncharacterized protein</fullName>
    </submittedName>
</protein>
<gene>
    <name evidence="2" type="ORF">AMECASPLE_039768</name>
</gene>
<organism evidence="2 3">
    <name type="scientific">Ameca splendens</name>
    <dbReference type="NCBI Taxonomy" id="208324"/>
    <lineage>
        <taxon>Eukaryota</taxon>
        <taxon>Metazoa</taxon>
        <taxon>Chordata</taxon>
        <taxon>Craniata</taxon>
        <taxon>Vertebrata</taxon>
        <taxon>Euteleostomi</taxon>
        <taxon>Actinopterygii</taxon>
        <taxon>Neopterygii</taxon>
        <taxon>Teleostei</taxon>
        <taxon>Neoteleostei</taxon>
        <taxon>Acanthomorphata</taxon>
        <taxon>Ovalentaria</taxon>
        <taxon>Atherinomorphae</taxon>
        <taxon>Cyprinodontiformes</taxon>
        <taxon>Goodeidae</taxon>
        <taxon>Ameca</taxon>
    </lineage>
</organism>
<keyword evidence="3" id="KW-1185">Reference proteome</keyword>
<reference evidence="2 3" key="1">
    <citation type="submission" date="2021-06" db="EMBL/GenBank/DDBJ databases">
        <authorList>
            <person name="Palmer J.M."/>
        </authorList>
    </citation>
    <scope>NUCLEOTIDE SEQUENCE [LARGE SCALE GENOMIC DNA]</scope>
    <source>
        <strain evidence="2 3">AS_MEX2019</strain>
        <tissue evidence="2">Muscle</tissue>
    </source>
</reference>
<sequence>MNYVIGLQMRPAKDAAPISIVLNMAVLVFPVGAYLLSLEQAAPSDVRTYELPRSHRLFCSTISGTIVAKVKARQKESVTCKAAFVTHSSSRFAKLYSLICVCVKEKKIGKKTVTRC</sequence>
<dbReference type="EMBL" id="JAHRIP010093661">
    <property type="protein sequence ID" value="MEQ2317144.1"/>
    <property type="molecule type" value="Genomic_DNA"/>
</dbReference>
<name>A0ABV1AEY3_9TELE</name>
<feature type="transmembrane region" description="Helical" evidence="1">
    <location>
        <begin position="15"/>
        <end position="37"/>
    </location>
</feature>
<evidence type="ECO:0000256" key="1">
    <source>
        <dbReference type="SAM" id="Phobius"/>
    </source>
</evidence>
<evidence type="ECO:0000313" key="2">
    <source>
        <dbReference type="EMBL" id="MEQ2317144.1"/>
    </source>
</evidence>
<dbReference type="Proteomes" id="UP001469553">
    <property type="component" value="Unassembled WGS sequence"/>
</dbReference>